<organism evidence="2 3">
    <name type="scientific">Psychrobacter pacificensis</name>
    <dbReference type="NCBI Taxonomy" id="112002"/>
    <lineage>
        <taxon>Bacteria</taxon>
        <taxon>Pseudomonadati</taxon>
        <taxon>Pseudomonadota</taxon>
        <taxon>Gammaproteobacteria</taxon>
        <taxon>Moraxellales</taxon>
        <taxon>Moraxellaceae</taxon>
        <taxon>Psychrobacter</taxon>
    </lineage>
</organism>
<feature type="non-terminal residue" evidence="2">
    <location>
        <position position="1"/>
    </location>
</feature>
<name>A0A1G7APB4_9GAMM</name>
<reference evidence="2 3" key="1">
    <citation type="submission" date="2016-10" db="EMBL/GenBank/DDBJ databases">
        <authorList>
            <person name="de Groot N.N."/>
        </authorList>
    </citation>
    <scope>NUCLEOTIDE SEQUENCE [LARGE SCALE GENOMIC DNA]</scope>
    <source>
        <strain evidence="2 3">DSM 23406</strain>
    </source>
</reference>
<evidence type="ECO:0000313" key="2">
    <source>
        <dbReference type="EMBL" id="SDE16709.1"/>
    </source>
</evidence>
<dbReference type="Proteomes" id="UP000198501">
    <property type="component" value="Unassembled WGS sequence"/>
</dbReference>
<dbReference type="InterPro" id="IPR053827">
    <property type="entry name" value="Gp10_C"/>
</dbReference>
<gene>
    <name evidence="2" type="ORF">SAMN05660405_02551</name>
</gene>
<proteinExistence type="predicted"/>
<evidence type="ECO:0000259" key="1">
    <source>
        <dbReference type="Pfam" id="PF21939"/>
    </source>
</evidence>
<dbReference type="RefSeq" id="WP_425287025.1">
    <property type="nucleotide sequence ID" value="NZ_FNAL01000034.1"/>
</dbReference>
<dbReference type="SUPFAM" id="SSF88874">
    <property type="entry name" value="Receptor-binding domain of short tail fibre protein gp12"/>
    <property type="match status" value="1"/>
</dbReference>
<sequence>RPTLTEGAGGDMELIFTITADNLATVVIETDSNVVIATRDWVADRFALKSLVSELHDIINQLQDELMATQFQLLSNRIDDIEKGIAGLLDLQPYKVGDIYQTTINHLDAAAVAAHHGYGTWERFAEGRTLVGLSTKTDDPSDYKTIGNEFGENEETLTLAQIPNHDHTVDMHSGSIDGGTRAGTQNTSSSAANIKTNAVGGGEPHNNIQPSKVVGKWLRTA</sequence>
<feature type="domain" description="Baseplate structural protein Gp10 C-terminal" evidence="1">
    <location>
        <begin position="94"/>
        <end position="220"/>
    </location>
</feature>
<dbReference type="AlphaFoldDB" id="A0A1G7APB4"/>
<dbReference type="EMBL" id="FNAL01000034">
    <property type="protein sequence ID" value="SDE16709.1"/>
    <property type="molecule type" value="Genomic_DNA"/>
</dbReference>
<protein>
    <recommendedName>
        <fullName evidence="1">Baseplate structural protein Gp10 C-terminal domain-containing protein</fullName>
    </recommendedName>
</protein>
<accession>A0A1G7APB4</accession>
<evidence type="ECO:0000313" key="3">
    <source>
        <dbReference type="Proteomes" id="UP000198501"/>
    </source>
</evidence>
<dbReference type="Pfam" id="PF21939">
    <property type="entry name" value="Gp10_C"/>
    <property type="match status" value="1"/>
</dbReference>